<accession>A0A7N0RB13</accession>
<evidence type="ECO:0000256" key="1">
    <source>
        <dbReference type="SAM" id="Phobius"/>
    </source>
</evidence>
<name>A0A7N0RB13_KALFE</name>
<feature type="transmembrane region" description="Helical" evidence="1">
    <location>
        <begin position="20"/>
        <end position="39"/>
    </location>
</feature>
<dbReference type="AlphaFoldDB" id="A0A7N0RB13"/>
<sequence>MTPSTSMELHPGTFSTPPSLILFLAFTASSHLFTDAYMLTTRDWIPESLDSICASRSASCSPSSTFP</sequence>
<keyword evidence="1" id="KW-1133">Transmembrane helix</keyword>
<protein>
    <submittedName>
        <fullName evidence="2">Uncharacterized protein</fullName>
    </submittedName>
</protein>
<keyword evidence="3" id="KW-1185">Reference proteome</keyword>
<keyword evidence="1" id="KW-0812">Transmembrane</keyword>
<dbReference type="Gramene" id="Kaladp0007s0073.1.v1.1">
    <property type="protein sequence ID" value="Kaladp0007s0073.1.v1.1.CDS.1"/>
    <property type="gene ID" value="Kaladp0007s0073.v1.1"/>
</dbReference>
<evidence type="ECO:0000313" key="2">
    <source>
        <dbReference type="EnsemblPlants" id="Kaladp0007s0073.1.v1.1.CDS.1"/>
    </source>
</evidence>
<evidence type="ECO:0000313" key="3">
    <source>
        <dbReference type="Proteomes" id="UP000594263"/>
    </source>
</evidence>
<reference evidence="2" key="1">
    <citation type="submission" date="2021-01" db="UniProtKB">
        <authorList>
            <consortium name="EnsemblPlants"/>
        </authorList>
    </citation>
    <scope>IDENTIFICATION</scope>
</reference>
<dbReference type="Proteomes" id="UP000594263">
    <property type="component" value="Unplaced"/>
</dbReference>
<keyword evidence="1" id="KW-0472">Membrane</keyword>
<proteinExistence type="predicted"/>
<organism evidence="2 3">
    <name type="scientific">Kalanchoe fedtschenkoi</name>
    <name type="common">Lavender scallops</name>
    <name type="synonym">South American air plant</name>
    <dbReference type="NCBI Taxonomy" id="63787"/>
    <lineage>
        <taxon>Eukaryota</taxon>
        <taxon>Viridiplantae</taxon>
        <taxon>Streptophyta</taxon>
        <taxon>Embryophyta</taxon>
        <taxon>Tracheophyta</taxon>
        <taxon>Spermatophyta</taxon>
        <taxon>Magnoliopsida</taxon>
        <taxon>eudicotyledons</taxon>
        <taxon>Gunneridae</taxon>
        <taxon>Pentapetalae</taxon>
        <taxon>Saxifragales</taxon>
        <taxon>Crassulaceae</taxon>
        <taxon>Kalanchoe</taxon>
    </lineage>
</organism>
<dbReference type="EnsemblPlants" id="Kaladp0007s0073.1.v1.1">
    <property type="protein sequence ID" value="Kaladp0007s0073.1.v1.1.CDS.1"/>
    <property type="gene ID" value="Kaladp0007s0073.v1.1"/>
</dbReference>